<dbReference type="InterPro" id="IPR036513">
    <property type="entry name" value="STAS_dom_sf"/>
</dbReference>
<organism evidence="1 2">
    <name type="scientific">Flavobacterium suaedae</name>
    <dbReference type="NCBI Taxonomy" id="1767027"/>
    <lineage>
        <taxon>Bacteria</taxon>
        <taxon>Pseudomonadati</taxon>
        <taxon>Bacteroidota</taxon>
        <taxon>Flavobacteriia</taxon>
        <taxon>Flavobacteriales</taxon>
        <taxon>Flavobacteriaceae</taxon>
        <taxon>Flavobacterium</taxon>
    </lineage>
</organism>
<comment type="caution">
    <text evidence="1">The sequence shown here is derived from an EMBL/GenBank/DDBJ whole genome shotgun (WGS) entry which is preliminary data.</text>
</comment>
<sequence>MKVVEKGNTVTIKNTQGDITAFQEKINKEYNNKFKDYNIVLDLSHDEKLSLNQILSFLPLSNKHRKAKKSFVLVISDFDYNDAPEEMVIVPTVLEAHDIIQMEEIERDLGF</sequence>
<dbReference type="RefSeq" id="WP_188619367.1">
    <property type="nucleotide sequence ID" value="NZ_BMJE01000001.1"/>
</dbReference>
<accession>A0ABQ1JCW3</accession>
<reference evidence="2" key="1">
    <citation type="journal article" date="2019" name="Int. J. Syst. Evol. Microbiol.">
        <title>The Global Catalogue of Microorganisms (GCM) 10K type strain sequencing project: providing services to taxonomists for standard genome sequencing and annotation.</title>
        <authorList>
            <consortium name="The Broad Institute Genomics Platform"/>
            <consortium name="The Broad Institute Genome Sequencing Center for Infectious Disease"/>
            <person name="Wu L."/>
            <person name="Ma J."/>
        </authorList>
    </citation>
    <scope>NUCLEOTIDE SEQUENCE [LARGE SCALE GENOMIC DNA]</scope>
    <source>
        <strain evidence="2">CGMCC 1.15461</strain>
    </source>
</reference>
<dbReference type="Proteomes" id="UP000615760">
    <property type="component" value="Unassembled WGS sequence"/>
</dbReference>
<proteinExistence type="predicted"/>
<dbReference type="EMBL" id="BMJE01000001">
    <property type="protein sequence ID" value="GGB65725.1"/>
    <property type="molecule type" value="Genomic_DNA"/>
</dbReference>
<gene>
    <name evidence="1" type="ORF">GCM10007424_02070</name>
</gene>
<protein>
    <submittedName>
        <fullName evidence="1">Uncharacterized protein</fullName>
    </submittedName>
</protein>
<keyword evidence="2" id="KW-1185">Reference proteome</keyword>
<evidence type="ECO:0000313" key="1">
    <source>
        <dbReference type="EMBL" id="GGB65725.1"/>
    </source>
</evidence>
<dbReference type="Gene3D" id="3.30.750.24">
    <property type="entry name" value="STAS domain"/>
    <property type="match status" value="1"/>
</dbReference>
<evidence type="ECO:0000313" key="2">
    <source>
        <dbReference type="Proteomes" id="UP000615760"/>
    </source>
</evidence>
<name>A0ABQ1JCW3_9FLAO</name>